<keyword evidence="3" id="KW-1185">Reference proteome</keyword>
<evidence type="ECO:0000256" key="1">
    <source>
        <dbReference type="SAM" id="Coils"/>
    </source>
</evidence>
<comment type="caution">
    <text evidence="2">The sequence shown here is derived from an EMBL/GenBank/DDBJ whole genome shotgun (WGS) entry which is preliminary data.</text>
</comment>
<reference evidence="3" key="1">
    <citation type="journal article" date="2019" name="Int. J. Syst. Evol. Microbiol.">
        <title>The Global Catalogue of Microorganisms (GCM) 10K type strain sequencing project: providing services to taxonomists for standard genome sequencing and annotation.</title>
        <authorList>
            <consortium name="The Broad Institute Genomics Platform"/>
            <consortium name="The Broad Institute Genome Sequencing Center for Infectious Disease"/>
            <person name="Wu L."/>
            <person name="Ma J."/>
        </authorList>
    </citation>
    <scope>NUCLEOTIDE SEQUENCE [LARGE SCALE GENOMIC DNA]</scope>
    <source>
        <strain evidence="3">LMG 29894</strain>
    </source>
</reference>
<protein>
    <submittedName>
        <fullName evidence="2">Uncharacterized protein</fullName>
    </submittedName>
</protein>
<organism evidence="2 3">
    <name type="scientific">Chitinimonas lacunae</name>
    <dbReference type="NCBI Taxonomy" id="1963018"/>
    <lineage>
        <taxon>Bacteria</taxon>
        <taxon>Pseudomonadati</taxon>
        <taxon>Pseudomonadota</taxon>
        <taxon>Betaproteobacteria</taxon>
        <taxon>Neisseriales</taxon>
        <taxon>Chitinibacteraceae</taxon>
        <taxon>Chitinimonas</taxon>
    </lineage>
</organism>
<dbReference type="Gene3D" id="1.20.1170.10">
    <property type="match status" value="1"/>
</dbReference>
<feature type="coiled-coil region" evidence="1">
    <location>
        <begin position="257"/>
        <end position="284"/>
    </location>
</feature>
<keyword evidence="1" id="KW-0175">Coiled coil</keyword>
<dbReference type="Proteomes" id="UP001595791">
    <property type="component" value="Unassembled WGS sequence"/>
</dbReference>
<accession>A0ABV8MVA2</accession>
<dbReference type="CDD" id="cd22656">
    <property type="entry name" value="ClyA_Cry6Aa-like"/>
    <property type="match status" value="1"/>
</dbReference>
<proteinExistence type="predicted"/>
<dbReference type="RefSeq" id="WP_378167037.1">
    <property type="nucleotide sequence ID" value="NZ_JBHSBU010000001.1"/>
</dbReference>
<gene>
    <name evidence="2" type="ORF">ACFOW7_18230</name>
</gene>
<name>A0ABV8MVA2_9NEIS</name>
<sequence>MNQLIAPVAEAAIQPEVLIANFEKLVASTEKNRKSALWYAWHYLQLYAYWGVRLPSSDAELKMSLDIKQPESYLFYGTMLEGYSQVHKACFSFLSDLFPRVVNLGSSLKRFADDASKEGGGLFSAVIELIEKKDGFSALDLLRDLRSTATKNADEAAAVRNGLASFRTQLAAANSKVKNADEQVEKDSKTNQAVLDKYNGGEDAIGSIKQLSKQLQNEREEYKQDVIIASTTVTYAWIPLWGQLSAIIIAGIYGDKAAKMLRKIEEDEARLAKANAELSLAIQVRKVQDTAKHSLDKVAANTELAIAYTVTVENSWRGIESEIDLIAEKVSYMLKQRDGEEVLAAESVIKLYARNAEAAWTRLVPPLEDLLAEPYIKISDQKSTLTDLAKQVEQALEVK</sequence>
<dbReference type="SUPFAM" id="SSF58100">
    <property type="entry name" value="Bacterial hemolysins"/>
    <property type="match status" value="1"/>
</dbReference>
<evidence type="ECO:0000313" key="2">
    <source>
        <dbReference type="EMBL" id="MFC4161280.1"/>
    </source>
</evidence>
<evidence type="ECO:0000313" key="3">
    <source>
        <dbReference type="Proteomes" id="UP001595791"/>
    </source>
</evidence>
<feature type="coiled-coil region" evidence="1">
    <location>
        <begin position="163"/>
        <end position="225"/>
    </location>
</feature>
<dbReference type="EMBL" id="JBHSBU010000001">
    <property type="protein sequence ID" value="MFC4161280.1"/>
    <property type="molecule type" value="Genomic_DNA"/>
</dbReference>